<protein>
    <submittedName>
        <fullName evidence="2">Uncharacterized protein</fullName>
    </submittedName>
</protein>
<evidence type="ECO:0000313" key="2">
    <source>
        <dbReference type="EMBL" id="KKN66648.1"/>
    </source>
</evidence>
<keyword evidence="1" id="KW-1133">Transmembrane helix</keyword>
<dbReference type="EMBL" id="LAZR01000495">
    <property type="protein sequence ID" value="KKN66648.1"/>
    <property type="molecule type" value="Genomic_DNA"/>
</dbReference>
<sequence>MKPEEVMKQLEEALQVLHRIATSLAFLAGMSVLLVMSVISVNCSSNPIKTHNVRIVSGPSKPVRVKGSFILDNSRPIDVDVGIIRVDGLGLNAKPIKVATDFNQRFDVDTGMLYIKNLHDYGPIPVSLKPCR</sequence>
<feature type="transmembrane region" description="Helical" evidence="1">
    <location>
        <begin position="20"/>
        <end position="41"/>
    </location>
</feature>
<proteinExistence type="predicted"/>
<reference evidence="2" key="1">
    <citation type="journal article" date="2015" name="Nature">
        <title>Complex archaea that bridge the gap between prokaryotes and eukaryotes.</title>
        <authorList>
            <person name="Spang A."/>
            <person name="Saw J.H."/>
            <person name="Jorgensen S.L."/>
            <person name="Zaremba-Niedzwiedzka K."/>
            <person name="Martijn J."/>
            <person name="Lind A.E."/>
            <person name="van Eijk R."/>
            <person name="Schleper C."/>
            <person name="Guy L."/>
            <person name="Ettema T.J."/>
        </authorList>
    </citation>
    <scope>NUCLEOTIDE SEQUENCE</scope>
</reference>
<evidence type="ECO:0000256" key="1">
    <source>
        <dbReference type="SAM" id="Phobius"/>
    </source>
</evidence>
<keyword evidence="1" id="KW-0812">Transmembrane</keyword>
<keyword evidence="1" id="KW-0472">Membrane</keyword>
<dbReference type="AlphaFoldDB" id="A0A0F9VLH4"/>
<gene>
    <name evidence="2" type="ORF">LCGC14_0469830</name>
</gene>
<accession>A0A0F9VLH4</accession>
<name>A0A0F9VLH4_9ZZZZ</name>
<comment type="caution">
    <text evidence="2">The sequence shown here is derived from an EMBL/GenBank/DDBJ whole genome shotgun (WGS) entry which is preliminary data.</text>
</comment>
<organism evidence="2">
    <name type="scientific">marine sediment metagenome</name>
    <dbReference type="NCBI Taxonomy" id="412755"/>
    <lineage>
        <taxon>unclassified sequences</taxon>
        <taxon>metagenomes</taxon>
        <taxon>ecological metagenomes</taxon>
    </lineage>
</organism>